<dbReference type="InterPro" id="IPR028002">
    <property type="entry name" value="Myb_DNA-bind_5"/>
</dbReference>
<dbReference type="EMBL" id="JANPWB010000002">
    <property type="protein sequence ID" value="KAJ1207388.1"/>
    <property type="molecule type" value="Genomic_DNA"/>
</dbReference>
<organism evidence="2 3">
    <name type="scientific">Pleurodeles waltl</name>
    <name type="common">Iberian ribbed newt</name>
    <dbReference type="NCBI Taxonomy" id="8319"/>
    <lineage>
        <taxon>Eukaryota</taxon>
        <taxon>Metazoa</taxon>
        <taxon>Chordata</taxon>
        <taxon>Craniata</taxon>
        <taxon>Vertebrata</taxon>
        <taxon>Euteleostomi</taxon>
        <taxon>Amphibia</taxon>
        <taxon>Batrachia</taxon>
        <taxon>Caudata</taxon>
        <taxon>Salamandroidea</taxon>
        <taxon>Salamandridae</taxon>
        <taxon>Pleurodelinae</taxon>
        <taxon>Pleurodeles</taxon>
    </lineage>
</organism>
<gene>
    <name evidence="2" type="ORF">NDU88_002779</name>
</gene>
<dbReference type="Pfam" id="PF13873">
    <property type="entry name" value="Myb_DNA-bind_5"/>
    <property type="match status" value="1"/>
</dbReference>
<evidence type="ECO:0000259" key="1">
    <source>
        <dbReference type="Pfam" id="PF13873"/>
    </source>
</evidence>
<name>A0AAV7W1K8_PLEWA</name>
<sequence>MSPQKNPRFTDDELRVMVDEIVRVELQLFEAQFQQTTIARKIGLWQRIVDRINSVGNHPRTRENIRK</sequence>
<evidence type="ECO:0000313" key="2">
    <source>
        <dbReference type="EMBL" id="KAJ1207388.1"/>
    </source>
</evidence>
<comment type="caution">
    <text evidence="2">The sequence shown here is derived from an EMBL/GenBank/DDBJ whole genome shotgun (WGS) entry which is preliminary data.</text>
</comment>
<accession>A0AAV7W1K8</accession>
<feature type="domain" description="Myb/SANT-like DNA-binding" evidence="1">
    <location>
        <begin position="6"/>
        <end position="67"/>
    </location>
</feature>
<reference evidence="2" key="1">
    <citation type="journal article" date="2022" name="bioRxiv">
        <title>Sequencing and chromosome-scale assembly of the giantPleurodeles waltlgenome.</title>
        <authorList>
            <person name="Brown T."/>
            <person name="Elewa A."/>
            <person name="Iarovenko S."/>
            <person name="Subramanian E."/>
            <person name="Araus A.J."/>
            <person name="Petzold A."/>
            <person name="Susuki M."/>
            <person name="Suzuki K.-i.T."/>
            <person name="Hayashi T."/>
            <person name="Toyoda A."/>
            <person name="Oliveira C."/>
            <person name="Osipova E."/>
            <person name="Leigh N.D."/>
            <person name="Simon A."/>
            <person name="Yun M.H."/>
        </authorList>
    </citation>
    <scope>NUCLEOTIDE SEQUENCE</scope>
    <source>
        <strain evidence="2">20211129_DDA</strain>
        <tissue evidence="2">Liver</tissue>
    </source>
</reference>
<dbReference type="PANTHER" id="PTHR23098">
    <property type="entry name" value="AGAP001331-PA-RELATED"/>
    <property type="match status" value="1"/>
</dbReference>
<feature type="non-terminal residue" evidence="2">
    <location>
        <position position="67"/>
    </location>
</feature>
<proteinExistence type="predicted"/>
<protein>
    <recommendedName>
        <fullName evidence="1">Myb/SANT-like DNA-binding domain-containing protein</fullName>
    </recommendedName>
</protein>
<dbReference type="GO" id="GO:0005634">
    <property type="term" value="C:nucleus"/>
    <property type="evidence" value="ECO:0007669"/>
    <property type="project" value="TreeGrafter"/>
</dbReference>
<dbReference type="AlphaFoldDB" id="A0AAV7W1K8"/>
<keyword evidence="3" id="KW-1185">Reference proteome</keyword>
<dbReference type="PANTHER" id="PTHR23098:SF16">
    <property type="entry name" value="REGULATORY PROTEIN ZESTE"/>
    <property type="match status" value="1"/>
</dbReference>
<dbReference type="Proteomes" id="UP001066276">
    <property type="component" value="Chromosome 1_2"/>
</dbReference>
<evidence type="ECO:0000313" key="3">
    <source>
        <dbReference type="Proteomes" id="UP001066276"/>
    </source>
</evidence>